<sequence>MVFMSEVLNYISFKTRINPSKLSHFTPNNLTPEMRLTLAKHRIWEHIIGGNVRTGLRWLRGLPKGQSKLDYFKGAFDYEMFPVELSDQIPPIAAKQMVAEKKALRGRQLCFLPKKSVHSVPKYERKRYLWREERRKQREAQFGNKATTLEAMRNKDY</sequence>
<proteinExistence type="predicted"/>
<dbReference type="AlphaFoldDB" id="A0AAU9IVT4"/>
<name>A0AAU9IVT4_9CILI</name>
<organism evidence="1 2">
    <name type="scientific">Blepharisma stoltei</name>
    <dbReference type="NCBI Taxonomy" id="1481888"/>
    <lineage>
        <taxon>Eukaryota</taxon>
        <taxon>Sar</taxon>
        <taxon>Alveolata</taxon>
        <taxon>Ciliophora</taxon>
        <taxon>Postciliodesmatophora</taxon>
        <taxon>Heterotrichea</taxon>
        <taxon>Heterotrichida</taxon>
        <taxon>Blepharismidae</taxon>
        <taxon>Blepharisma</taxon>
    </lineage>
</organism>
<evidence type="ECO:0000313" key="1">
    <source>
        <dbReference type="EMBL" id="CAG9317203.1"/>
    </source>
</evidence>
<gene>
    <name evidence="1" type="ORF">BSTOLATCC_MIC18457</name>
</gene>
<evidence type="ECO:0000313" key="2">
    <source>
        <dbReference type="Proteomes" id="UP001162131"/>
    </source>
</evidence>
<comment type="caution">
    <text evidence="1">The sequence shown here is derived from an EMBL/GenBank/DDBJ whole genome shotgun (WGS) entry which is preliminary data.</text>
</comment>
<accession>A0AAU9IVT4</accession>
<dbReference type="Proteomes" id="UP001162131">
    <property type="component" value="Unassembled WGS sequence"/>
</dbReference>
<reference evidence="1" key="1">
    <citation type="submission" date="2021-09" db="EMBL/GenBank/DDBJ databases">
        <authorList>
            <consortium name="AG Swart"/>
            <person name="Singh M."/>
            <person name="Singh A."/>
            <person name="Seah K."/>
            <person name="Emmerich C."/>
        </authorList>
    </citation>
    <scope>NUCLEOTIDE SEQUENCE</scope>
    <source>
        <strain evidence="1">ATCC30299</strain>
    </source>
</reference>
<keyword evidence="2" id="KW-1185">Reference proteome</keyword>
<dbReference type="EMBL" id="CAJZBQ010000018">
    <property type="protein sequence ID" value="CAG9317203.1"/>
    <property type="molecule type" value="Genomic_DNA"/>
</dbReference>
<protein>
    <submittedName>
        <fullName evidence="1">Uncharacterized protein</fullName>
    </submittedName>
</protein>